<dbReference type="PRINTS" id="PR01021">
    <property type="entry name" value="OMPADOMAIN"/>
</dbReference>
<evidence type="ECO:0000313" key="9">
    <source>
        <dbReference type="Proteomes" id="UP000243525"/>
    </source>
</evidence>
<gene>
    <name evidence="8" type="ORF">C8N47_1131</name>
</gene>
<dbReference type="SUPFAM" id="SSF103088">
    <property type="entry name" value="OmpA-like"/>
    <property type="match status" value="1"/>
</dbReference>
<feature type="signal peptide" evidence="6">
    <location>
        <begin position="1"/>
        <end position="20"/>
    </location>
</feature>
<keyword evidence="9" id="KW-1185">Reference proteome</keyword>
<dbReference type="PANTHER" id="PTHR30329">
    <property type="entry name" value="STATOR ELEMENT OF FLAGELLAR MOTOR COMPLEX"/>
    <property type="match status" value="1"/>
</dbReference>
<dbReference type="Pfam" id="PF00691">
    <property type="entry name" value="OmpA"/>
    <property type="match status" value="1"/>
</dbReference>
<dbReference type="PROSITE" id="PS51257">
    <property type="entry name" value="PROKAR_LIPOPROTEIN"/>
    <property type="match status" value="1"/>
</dbReference>
<dbReference type="AlphaFoldDB" id="A0A2T5BZL7"/>
<protein>
    <submittedName>
        <fullName evidence="8">OOP family OmpA-OmpF porin</fullName>
    </submittedName>
</protein>
<comment type="subcellular location">
    <subcellularLocation>
        <location evidence="1">Cell outer membrane</location>
    </subcellularLocation>
</comment>
<keyword evidence="3" id="KW-0998">Cell outer membrane</keyword>
<dbReference type="PROSITE" id="PS51123">
    <property type="entry name" value="OMPA_2"/>
    <property type="match status" value="1"/>
</dbReference>
<dbReference type="OrthoDB" id="1453138at2"/>
<name>A0A2T5BZL7_9BACT</name>
<evidence type="ECO:0000256" key="5">
    <source>
        <dbReference type="SAM" id="Coils"/>
    </source>
</evidence>
<accession>A0A2T5BZL7</accession>
<evidence type="ECO:0000313" key="8">
    <source>
        <dbReference type="EMBL" id="PTN07736.1"/>
    </source>
</evidence>
<sequence length="390" mass="42499">MKKKFLLIALIGFACSWAYGQDAETAKFNKWSIDAGVGLTKPWQNFSAGYSAPTVGFLSTDLGVRYMMSETVGMKLGFGYNKFQEADDSMPFETGFYRFNLEGVLNLGRVMNFETWTNTFGLLAHAGAGIGWFDYKRTGWSDDYVGNVLGGLTLQVKLSDRVALNLDGTTIGTIRQQGGFDGGVGNRHSTGMVLNGTVGLSIYLGKNKTHADWYLRDVQKFNALDSKIAGLESRVKDLEDSAATKADVEKTQGDVETLAKEVDALKNVEPASYDDFVKQLVNDGYINVYFDFNSSKVQGASTSAINFMKAYLAKNAGAKVEVQGYADELGTDKYNDKLSQKRADAVVKLLTEAGIDGSRLSAVGKGKDTTVDKSSAQARQLARRATFVVK</sequence>
<evidence type="ECO:0000259" key="7">
    <source>
        <dbReference type="PROSITE" id="PS51123"/>
    </source>
</evidence>
<feature type="chain" id="PRO_5015642061" evidence="6">
    <location>
        <begin position="21"/>
        <end position="390"/>
    </location>
</feature>
<dbReference type="CDD" id="cd07185">
    <property type="entry name" value="OmpA_C-like"/>
    <property type="match status" value="1"/>
</dbReference>
<dbReference type="InterPro" id="IPR050330">
    <property type="entry name" value="Bact_OuterMem_StrucFunc"/>
</dbReference>
<dbReference type="PANTHER" id="PTHR30329:SF21">
    <property type="entry name" value="LIPOPROTEIN YIAD-RELATED"/>
    <property type="match status" value="1"/>
</dbReference>
<dbReference type="RefSeq" id="WP_107822933.1">
    <property type="nucleotide sequence ID" value="NZ_OY782574.1"/>
</dbReference>
<dbReference type="Gene3D" id="3.30.1330.60">
    <property type="entry name" value="OmpA-like domain"/>
    <property type="match status" value="1"/>
</dbReference>
<organism evidence="8 9">
    <name type="scientific">Mangrovibacterium marinum</name>
    <dbReference type="NCBI Taxonomy" id="1639118"/>
    <lineage>
        <taxon>Bacteria</taxon>
        <taxon>Pseudomonadati</taxon>
        <taxon>Bacteroidota</taxon>
        <taxon>Bacteroidia</taxon>
        <taxon>Marinilabiliales</taxon>
        <taxon>Prolixibacteraceae</taxon>
        <taxon>Mangrovibacterium</taxon>
    </lineage>
</organism>
<comment type="caution">
    <text evidence="8">The sequence shown here is derived from an EMBL/GenBank/DDBJ whole genome shotgun (WGS) entry which is preliminary data.</text>
</comment>
<dbReference type="InterPro" id="IPR006664">
    <property type="entry name" value="OMP_bac"/>
</dbReference>
<dbReference type="PROSITE" id="PS01068">
    <property type="entry name" value="OMPA_1"/>
    <property type="match status" value="1"/>
</dbReference>
<keyword evidence="6" id="KW-0732">Signal</keyword>
<dbReference type="GO" id="GO:0009279">
    <property type="term" value="C:cell outer membrane"/>
    <property type="evidence" value="ECO:0007669"/>
    <property type="project" value="UniProtKB-SubCell"/>
</dbReference>
<dbReference type="InterPro" id="IPR036737">
    <property type="entry name" value="OmpA-like_sf"/>
</dbReference>
<dbReference type="InterPro" id="IPR006665">
    <property type="entry name" value="OmpA-like"/>
</dbReference>
<reference evidence="8 9" key="1">
    <citation type="submission" date="2018-04" db="EMBL/GenBank/DDBJ databases">
        <title>Genomic Encyclopedia of Archaeal and Bacterial Type Strains, Phase II (KMG-II): from individual species to whole genera.</title>
        <authorList>
            <person name="Goeker M."/>
        </authorList>
    </citation>
    <scope>NUCLEOTIDE SEQUENCE [LARGE SCALE GENOMIC DNA]</scope>
    <source>
        <strain evidence="8 9">DSM 28823</strain>
    </source>
</reference>
<evidence type="ECO:0000256" key="4">
    <source>
        <dbReference type="PROSITE-ProRule" id="PRU00473"/>
    </source>
</evidence>
<keyword evidence="2 4" id="KW-0472">Membrane</keyword>
<feature type="domain" description="OmpA-like" evidence="7">
    <location>
        <begin position="277"/>
        <end position="390"/>
    </location>
</feature>
<feature type="coiled-coil region" evidence="5">
    <location>
        <begin position="221"/>
        <end position="268"/>
    </location>
</feature>
<dbReference type="EMBL" id="QAAD01000013">
    <property type="protein sequence ID" value="PTN07736.1"/>
    <property type="molecule type" value="Genomic_DNA"/>
</dbReference>
<evidence type="ECO:0000256" key="2">
    <source>
        <dbReference type="ARBA" id="ARBA00023136"/>
    </source>
</evidence>
<evidence type="ECO:0000256" key="3">
    <source>
        <dbReference type="ARBA" id="ARBA00023237"/>
    </source>
</evidence>
<dbReference type="Proteomes" id="UP000243525">
    <property type="component" value="Unassembled WGS sequence"/>
</dbReference>
<proteinExistence type="predicted"/>
<dbReference type="InterPro" id="IPR006690">
    <property type="entry name" value="OMPA-like_CS"/>
</dbReference>
<evidence type="ECO:0000256" key="6">
    <source>
        <dbReference type="SAM" id="SignalP"/>
    </source>
</evidence>
<evidence type="ECO:0000256" key="1">
    <source>
        <dbReference type="ARBA" id="ARBA00004442"/>
    </source>
</evidence>
<keyword evidence="5" id="KW-0175">Coiled coil</keyword>